<feature type="non-terminal residue" evidence="2">
    <location>
        <position position="270"/>
    </location>
</feature>
<dbReference type="InterPro" id="IPR005677">
    <property type="entry name" value="Fum_hydII"/>
</dbReference>
<protein>
    <recommendedName>
        <fullName evidence="1">Fumarate lyase N-terminal domain-containing protein</fullName>
    </recommendedName>
</protein>
<dbReference type="Gramene" id="GBG81985">
    <property type="protein sequence ID" value="GBG81985"/>
    <property type="gene ID" value="CBR_g34165"/>
</dbReference>
<organism evidence="2 3">
    <name type="scientific">Chara braunii</name>
    <name type="common">Braun's stonewort</name>
    <dbReference type="NCBI Taxonomy" id="69332"/>
    <lineage>
        <taxon>Eukaryota</taxon>
        <taxon>Viridiplantae</taxon>
        <taxon>Streptophyta</taxon>
        <taxon>Charophyceae</taxon>
        <taxon>Charales</taxon>
        <taxon>Characeae</taxon>
        <taxon>Chara</taxon>
    </lineage>
</organism>
<dbReference type="Pfam" id="PF00206">
    <property type="entry name" value="Lyase_1"/>
    <property type="match status" value="1"/>
</dbReference>
<feature type="domain" description="Fumarate lyase N-terminal" evidence="1">
    <location>
        <begin position="10"/>
        <end position="140"/>
    </location>
</feature>
<dbReference type="AlphaFoldDB" id="A0A388LIC2"/>
<dbReference type="InterPro" id="IPR022761">
    <property type="entry name" value="Fumarate_lyase_N"/>
</dbReference>
<dbReference type="Gene3D" id="1.10.275.10">
    <property type="entry name" value="Fumarase/aspartase (N-terminal domain)"/>
    <property type="match status" value="1"/>
</dbReference>
<proteinExistence type="predicted"/>
<name>A0A388LIC2_CHABU</name>
<gene>
    <name evidence="2" type="ORF">CBR_g34165</name>
</gene>
<accession>A0A388LIC2</accession>
<dbReference type="GO" id="GO:0004333">
    <property type="term" value="F:fumarate hydratase activity"/>
    <property type="evidence" value="ECO:0007669"/>
    <property type="project" value="InterPro"/>
</dbReference>
<evidence type="ECO:0000313" key="2">
    <source>
        <dbReference type="EMBL" id="GBG81985.1"/>
    </source>
</evidence>
<reference evidence="2 3" key="1">
    <citation type="journal article" date="2018" name="Cell">
        <title>The Chara Genome: Secondary Complexity and Implications for Plant Terrestrialization.</title>
        <authorList>
            <person name="Nishiyama T."/>
            <person name="Sakayama H."/>
            <person name="Vries J.D."/>
            <person name="Buschmann H."/>
            <person name="Saint-Marcoux D."/>
            <person name="Ullrich K.K."/>
            <person name="Haas F.B."/>
            <person name="Vanderstraeten L."/>
            <person name="Becker D."/>
            <person name="Lang D."/>
            <person name="Vosolsobe S."/>
            <person name="Rombauts S."/>
            <person name="Wilhelmsson P.K.I."/>
            <person name="Janitza P."/>
            <person name="Kern R."/>
            <person name="Heyl A."/>
            <person name="Rumpler F."/>
            <person name="Villalobos L.I.A.C."/>
            <person name="Clay J.M."/>
            <person name="Skokan R."/>
            <person name="Toyoda A."/>
            <person name="Suzuki Y."/>
            <person name="Kagoshima H."/>
            <person name="Schijlen E."/>
            <person name="Tajeshwar N."/>
            <person name="Catarino B."/>
            <person name="Hetherington A.J."/>
            <person name="Saltykova A."/>
            <person name="Bonnot C."/>
            <person name="Breuninger H."/>
            <person name="Symeonidi A."/>
            <person name="Radhakrishnan G.V."/>
            <person name="Van Nieuwerburgh F."/>
            <person name="Deforce D."/>
            <person name="Chang C."/>
            <person name="Karol K.G."/>
            <person name="Hedrich R."/>
            <person name="Ulvskov P."/>
            <person name="Glockner G."/>
            <person name="Delwiche C.F."/>
            <person name="Petrasek J."/>
            <person name="Van de Peer Y."/>
            <person name="Friml J."/>
            <person name="Beilby M."/>
            <person name="Dolan L."/>
            <person name="Kohara Y."/>
            <person name="Sugano S."/>
            <person name="Fujiyama A."/>
            <person name="Delaux P.-M."/>
            <person name="Quint M."/>
            <person name="TheiBen G."/>
            <person name="Hagemann M."/>
            <person name="Harholt J."/>
            <person name="Dunand C."/>
            <person name="Zachgo S."/>
            <person name="Langdale J."/>
            <person name="Maumus F."/>
            <person name="Straeten D.V.D."/>
            <person name="Gould S.B."/>
            <person name="Rensing S.A."/>
        </authorList>
    </citation>
    <scope>NUCLEOTIDE SEQUENCE [LARGE SCALE GENOMIC DNA]</scope>
    <source>
        <strain evidence="2 3">S276</strain>
    </source>
</reference>
<dbReference type="InterPro" id="IPR008948">
    <property type="entry name" value="L-Aspartase-like"/>
</dbReference>
<dbReference type="PANTHER" id="PTHR11444">
    <property type="entry name" value="ASPARTATEAMMONIA/ARGININOSUCCINATE/ADENYLOSUCCINATE LYASE"/>
    <property type="match status" value="1"/>
</dbReference>
<dbReference type="PANTHER" id="PTHR11444:SF1">
    <property type="entry name" value="FUMARATE HYDRATASE, MITOCHONDRIAL"/>
    <property type="match status" value="1"/>
</dbReference>
<dbReference type="GO" id="GO:0006106">
    <property type="term" value="P:fumarate metabolic process"/>
    <property type="evidence" value="ECO:0007669"/>
    <property type="project" value="InterPro"/>
</dbReference>
<dbReference type="InterPro" id="IPR024083">
    <property type="entry name" value="Fumarase/histidase_N"/>
</dbReference>
<keyword evidence="3" id="KW-1185">Reference proteome</keyword>
<evidence type="ECO:0000259" key="1">
    <source>
        <dbReference type="Pfam" id="PF00206"/>
    </source>
</evidence>
<dbReference type="Gene3D" id="1.20.200.10">
    <property type="entry name" value="Fumarase/aspartase (Central domain)"/>
    <property type="match status" value="1"/>
</dbReference>
<evidence type="ECO:0000313" key="3">
    <source>
        <dbReference type="Proteomes" id="UP000265515"/>
    </source>
</evidence>
<dbReference type="Proteomes" id="UP000265515">
    <property type="component" value="Unassembled WGS sequence"/>
</dbReference>
<sequence length="270" mass="29194">MRECVPYQIVQALALLKKCAAKVNIQYGLPERIANAVAQASKEIVLGTLVMDQSPFLLWQTDGGETLNRNMNQMIAKCATKILGGKESADGLVIKPEEHVNMQQPSHTMMLAMAMRIAIARECQCVFLPKLQLLLDILTEDKFVDGGQNDKNGGQSVGAAASVHDGYKPEDVFLEQISDAVAEETGLTFAATEKSSCEFLAPHDAFVGMSSGLNRVANSLVKISHSRAAFGSDDCDGQSEEKIRKSTVKKENVGDARCKALSMLTIVCAQ</sequence>
<dbReference type="EMBL" id="BFEA01000392">
    <property type="protein sequence ID" value="GBG81985.1"/>
    <property type="molecule type" value="Genomic_DNA"/>
</dbReference>
<dbReference type="STRING" id="69332.A0A388LIC2"/>
<dbReference type="SUPFAM" id="SSF48557">
    <property type="entry name" value="L-aspartase-like"/>
    <property type="match status" value="1"/>
</dbReference>
<comment type="caution">
    <text evidence="2">The sequence shown here is derived from an EMBL/GenBank/DDBJ whole genome shotgun (WGS) entry which is preliminary data.</text>
</comment>